<dbReference type="Proteomes" id="UP000272942">
    <property type="component" value="Unassembled WGS sequence"/>
</dbReference>
<reference evidence="1 2" key="2">
    <citation type="submission" date="2018-11" db="EMBL/GenBank/DDBJ databases">
        <authorList>
            <consortium name="Pathogen Informatics"/>
        </authorList>
    </citation>
    <scope>NUCLEOTIDE SEQUENCE [LARGE SCALE GENOMIC DNA]</scope>
    <source>
        <strain evidence="1 2">Egypt</strain>
    </source>
</reference>
<evidence type="ECO:0000313" key="3">
    <source>
        <dbReference type="WBParaSite" id="ECPE_0000026901-mRNA-1"/>
    </source>
</evidence>
<sequence length="148" mass="16595">MEFLKCSSPPTHPSVIAIFIRIDRAADLQLIGRLKECVAANHKTIRSLGREMVQVNAALDAAEEEVCRLARQSGQLMASRAPHRRQTGQLVAEKANLEAQLRLKEHDLMELNEKFALDPDLVHAEMDKLSLTDQRINRTKLMEGVSSV</sequence>
<name>A0A182ZZY5_9TREM</name>
<evidence type="ECO:0000313" key="2">
    <source>
        <dbReference type="Proteomes" id="UP000272942"/>
    </source>
</evidence>
<dbReference type="OrthoDB" id="10069524at2759"/>
<dbReference type="EMBL" id="UZAN01000854">
    <property type="protein sequence ID" value="VDP20916.1"/>
    <property type="molecule type" value="Genomic_DNA"/>
</dbReference>
<organism evidence="3">
    <name type="scientific">Echinostoma caproni</name>
    <dbReference type="NCBI Taxonomy" id="27848"/>
    <lineage>
        <taxon>Eukaryota</taxon>
        <taxon>Metazoa</taxon>
        <taxon>Spiralia</taxon>
        <taxon>Lophotrochozoa</taxon>
        <taxon>Platyhelminthes</taxon>
        <taxon>Trematoda</taxon>
        <taxon>Digenea</taxon>
        <taxon>Plagiorchiida</taxon>
        <taxon>Echinostomata</taxon>
        <taxon>Echinostomatoidea</taxon>
        <taxon>Echinostomatidae</taxon>
        <taxon>Echinostoma</taxon>
    </lineage>
</organism>
<keyword evidence="2" id="KW-1185">Reference proteome</keyword>
<protein>
    <submittedName>
        <fullName evidence="3">VPS37 C-terminal domain-containing protein</fullName>
    </submittedName>
</protein>
<dbReference type="WBParaSite" id="ECPE_0000026901-mRNA-1">
    <property type="protein sequence ID" value="ECPE_0000026901-mRNA-1"/>
    <property type="gene ID" value="ECPE_0000026901"/>
</dbReference>
<proteinExistence type="predicted"/>
<reference evidence="3" key="1">
    <citation type="submission" date="2016-06" db="UniProtKB">
        <authorList>
            <consortium name="WormBaseParasite"/>
        </authorList>
    </citation>
    <scope>IDENTIFICATION</scope>
</reference>
<gene>
    <name evidence="1" type="ORF">ECPE_LOCUS270</name>
</gene>
<accession>A0A182ZZY5</accession>
<dbReference type="AlphaFoldDB" id="A0A182ZZY5"/>
<evidence type="ECO:0000313" key="1">
    <source>
        <dbReference type="EMBL" id="VDP20916.1"/>
    </source>
</evidence>